<dbReference type="KEGG" id="amr:AM1_B0367"/>
<name>A8ZLQ8_ACAM1</name>
<organism evidence="1 2">
    <name type="scientific">Acaryochloris marina (strain MBIC 11017)</name>
    <dbReference type="NCBI Taxonomy" id="329726"/>
    <lineage>
        <taxon>Bacteria</taxon>
        <taxon>Bacillati</taxon>
        <taxon>Cyanobacteriota</taxon>
        <taxon>Cyanophyceae</taxon>
        <taxon>Acaryochloridales</taxon>
        <taxon>Acaryochloridaceae</taxon>
        <taxon>Acaryochloris</taxon>
    </lineage>
</organism>
<dbReference type="HOGENOM" id="CLU_945348_0_0_3"/>
<protein>
    <recommendedName>
        <fullName evidence="3">SGNH hydrolase-type esterase domain-containing protein</fullName>
    </recommendedName>
</protein>
<evidence type="ECO:0000313" key="1">
    <source>
        <dbReference type="EMBL" id="ABW32085.1"/>
    </source>
</evidence>
<dbReference type="RefSeq" id="WP_012167231.1">
    <property type="nucleotide sequence ID" value="NC_009927.1"/>
</dbReference>
<accession>A8ZLQ8</accession>
<keyword evidence="2" id="KW-1185">Reference proteome</keyword>
<dbReference type="InterPro" id="IPR036514">
    <property type="entry name" value="SGNH_hydro_sf"/>
</dbReference>
<dbReference type="AlphaFoldDB" id="A8ZLQ8"/>
<dbReference type="EMBL" id="CP000839">
    <property type="protein sequence ID" value="ABW32085.1"/>
    <property type="molecule type" value="Genomic_DNA"/>
</dbReference>
<geneLocation type="plasmid" evidence="1 2">
    <name>pREB2</name>
</geneLocation>
<gene>
    <name evidence="1" type="ordered locus">AM1_B0367</name>
</gene>
<dbReference type="Gene3D" id="3.40.50.1110">
    <property type="entry name" value="SGNH hydrolase"/>
    <property type="match status" value="1"/>
</dbReference>
<dbReference type="SUPFAM" id="SSF52266">
    <property type="entry name" value="SGNH hydrolase"/>
    <property type="match status" value="1"/>
</dbReference>
<keyword evidence="1" id="KW-0614">Plasmid</keyword>
<proteinExistence type="predicted"/>
<dbReference type="OrthoDB" id="2546654at2"/>
<sequence>MSRLNDLRFESEVIDASSSSFRDQSNEEWFKLRMKIKPEALKGIAEGDSWFDYPPAWVSDISLGDLINQLNMRSKINLLRVAKAGDTLENMTFGTNPLVNSPQLVKALALIDKYEPDFFLFSGVGNDVAGPNGFKFEPFLHHSRSQLSTIHLKEDYLDFMTNKVFYEMFEFLIKEVISAKSDIKIFLHGYGYPTPDGRAVIEIGDYEFIGPWFEPALRRKGISQAEGKVIAKRLIDSLNEMLKDLSDKYPNNVYHIDLRIIIKDGDWENELHLSAQGFKKVADEMERTILEAFGV</sequence>
<evidence type="ECO:0008006" key="3">
    <source>
        <dbReference type="Google" id="ProtNLM"/>
    </source>
</evidence>
<reference evidence="1 2" key="1">
    <citation type="journal article" date="2008" name="Proc. Natl. Acad. Sci. U.S.A.">
        <title>Niche adaptation and genome expansion in the chlorophyll d-producing cyanobacterium Acaryochloris marina.</title>
        <authorList>
            <person name="Swingley W.D."/>
            <person name="Chen M."/>
            <person name="Cheung P.C."/>
            <person name="Conrad A.L."/>
            <person name="Dejesa L.C."/>
            <person name="Hao J."/>
            <person name="Honchak B.M."/>
            <person name="Karbach L.E."/>
            <person name="Kurdoglu A."/>
            <person name="Lahiri S."/>
            <person name="Mastrian S.D."/>
            <person name="Miyashita H."/>
            <person name="Page L."/>
            <person name="Ramakrishna P."/>
            <person name="Satoh S."/>
            <person name="Sattley W.M."/>
            <person name="Shimada Y."/>
            <person name="Taylor H.L."/>
            <person name="Tomo T."/>
            <person name="Tsuchiya T."/>
            <person name="Wang Z.T."/>
            <person name="Raymond J."/>
            <person name="Mimuro M."/>
            <person name="Blankenship R.E."/>
            <person name="Touchman J.W."/>
        </authorList>
    </citation>
    <scope>NUCLEOTIDE SEQUENCE [LARGE SCALE GENOMIC DNA]</scope>
    <source>
        <strain evidence="2">MBIC 11017</strain>
        <plasmid evidence="2">Plasmid pREB2</plasmid>
    </source>
</reference>
<evidence type="ECO:0000313" key="2">
    <source>
        <dbReference type="Proteomes" id="UP000000268"/>
    </source>
</evidence>
<dbReference type="Proteomes" id="UP000000268">
    <property type="component" value="Plasmid pREB2"/>
</dbReference>